<sequence length="191" mass="20895">HDLQPLPSVVGPRHLGWHAGRARRGDAGRVAVDRQHYSQGASLGRGRKRGAELQAIGRSRGGRGTKIHLVVDGAGRILAFTVTPGQMGDLRPAHGLLANLPPPVFCAADTAYDSNGLRHFLLARGTTPVIPNNPTRKNPQPFDERTYRARNIIERTIGRLKDWRRIHTRYDKLAANFASAVAIAAILIGWT</sequence>
<evidence type="ECO:0000259" key="3">
    <source>
        <dbReference type="Pfam" id="PF01609"/>
    </source>
</evidence>
<dbReference type="PANTHER" id="PTHR30007">
    <property type="entry name" value="PHP DOMAIN PROTEIN"/>
    <property type="match status" value="1"/>
</dbReference>
<dbReference type="GO" id="GO:0004803">
    <property type="term" value="F:transposase activity"/>
    <property type="evidence" value="ECO:0007669"/>
    <property type="project" value="InterPro"/>
</dbReference>
<reference evidence="5 6" key="2">
    <citation type="submission" date="2020-02" db="EMBL/GenBank/DDBJ databases">
        <authorList>
            <person name="Sun Q."/>
            <person name="Inoue M."/>
        </authorList>
    </citation>
    <scope>NUCLEOTIDE SEQUENCE [LARGE SCALE GENOMIC DNA]</scope>
    <source>
        <strain evidence="5 6">KCTC 22478</strain>
    </source>
</reference>
<evidence type="ECO:0000313" key="5">
    <source>
        <dbReference type="EMBL" id="NKE20345.1"/>
    </source>
</evidence>
<keyword evidence="2" id="KW-0812">Transmembrane</keyword>
<dbReference type="EMBL" id="JAAEDK010000163">
    <property type="protein sequence ID" value="MBR0662719.1"/>
    <property type="molecule type" value="Genomic_DNA"/>
</dbReference>
<dbReference type="Pfam" id="PF01609">
    <property type="entry name" value="DDE_Tnp_1"/>
    <property type="match status" value="1"/>
</dbReference>
<evidence type="ECO:0000256" key="2">
    <source>
        <dbReference type="SAM" id="Phobius"/>
    </source>
</evidence>
<dbReference type="GO" id="GO:0006313">
    <property type="term" value="P:DNA transposition"/>
    <property type="evidence" value="ECO:0007669"/>
    <property type="project" value="InterPro"/>
</dbReference>
<feature type="domain" description="Transposase IS4-like" evidence="3">
    <location>
        <begin position="61"/>
        <end position="187"/>
    </location>
</feature>
<feature type="region of interest" description="Disordered" evidence="1">
    <location>
        <begin position="39"/>
        <end position="59"/>
    </location>
</feature>
<keyword evidence="6" id="KW-1185">Reference proteome</keyword>
<dbReference type="GO" id="GO:0003677">
    <property type="term" value="F:DNA binding"/>
    <property type="evidence" value="ECO:0007669"/>
    <property type="project" value="InterPro"/>
</dbReference>
<feature type="non-terminal residue" evidence="4">
    <location>
        <position position="1"/>
    </location>
</feature>
<gene>
    <name evidence="5" type="ORF">GWK15_25595</name>
    <name evidence="4" type="ORF">GXW75_25975</name>
</gene>
<dbReference type="Proteomes" id="UP001138708">
    <property type="component" value="Unassembled WGS sequence"/>
</dbReference>
<keyword evidence="2" id="KW-0472">Membrane</keyword>
<protein>
    <submittedName>
        <fullName evidence="4">IS5 family transposase</fullName>
    </submittedName>
</protein>
<reference evidence="4" key="1">
    <citation type="submission" date="2020-01" db="EMBL/GenBank/DDBJ databases">
        <authorList>
            <person name="Rat A."/>
        </authorList>
    </citation>
    <scope>NUCLEOTIDE SEQUENCE</scope>
    <source>
        <strain evidence="4">LMG 31161</strain>
    </source>
</reference>
<name>A0A9X9WQV9_9PROT</name>
<dbReference type="AlphaFoldDB" id="A0A9X9WQV9"/>
<accession>A0A9X9WQV9</accession>
<evidence type="ECO:0000313" key="7">
    <source>
        <dbReference type="Proteomes" id="UP001138708"/>
    </source>
</evidence>
<evidence type="ECO:0000256" key="1">
    <source>
        <dbReference type="SAM" id="MobiDB-lite"/>
    </source>
</evidence>
<keyword evidence="2" id="KW-1133">Transmembrane helix</keyword>
<dbReference type="NCBIfam" id="NF033580">
    <property type="entry name" value="transpos_IS5_3"/>
    <property type="match status" value="1"/>
</dbReference>
<evidence type="ECO:0000313" key="4">
    <source>
        <dbReference type="EMBL" id="MBR0662719.1"/>
    </source>
</evidence>
<feature type="transmembrane region" description="Helical" evidence="2">
    <location>
        <begin position="173"/>
        <end position="190"/>
    </location>
</feature>
<dbReference type="PANTHER" id="PTHR30007:SF1">
    <property type="entry name" value="BLR1914 PROTEIN"/>
    <property type="match status" value="1"/>
</dbReference>
<dbReference type="InterPro" id="IPR002559">
    <property type="entry name" value="Transposase_11"/>
</dbReference>
<proteinExistence type="predicted"/>
<dbReference type="Proteomes" id="UP000746741">
    <property type="component" value="Unassembled WGS sequence"/>
</dbReference>
<dbReference type="EMBL" id="JAAVUP010000047">
    <property type="protein sequence ID" value="NKE20345.1"/>
    <property type="molecule type" value="Genomic_DNA"/>
</dbReference>
<evidence type="ECO:0000313" key="6">
    <source>
        <dbReference type="Proteomes" id="UP000746741"/>
    </source>
</evidence>
<organism evidence="4 7">
    <name type="scientific">Neoroseomonas oryzicola</name>
    <dbReference type="NCBI Taxonomy" id="535904"/>
    <lineage>
        <taxon>Bacteria</taxon>
        <taxon>Pseudomonadati</taxon>
        <taxon>Pseudomonadota</taxon>
        <taxon>Alphaproteobacteria</taxon>
        <taxon>Acetobacterales</taxon>
        <taxon>Acetobacteraceae</taxon>
        <taxon>Neoroseomonas</taxon>
    </lineage>
</organism>
<comment type="caution">
    <text evidence="4">The sequence shown here is derived from an EMBL/GenBank/DDBJ whole genome shotgun (WGS) entry which is preliminary data.</text>
</comment>
<reference evidence="4" key="3">
    <citation type="journal article" date="2021" name="Syst. Appl. Microbiol.">
        <title>Roseomonas hellenica sp. nov., isolated from roots of wild-growing Alkanna tinctoria.</title>
        <authorList>
            <person name="Rat A."/>
            <person name="Naranjo H.D."/>
            <person name="Lebbe L."/>
            <person name="Cnockaert M."/>
            <person name="Krigas N."/>
            <person name="Grigoriadou K."/>
            <person name="Maloupa E."/>
            <person name="Willems A."/>
        </authorList>
    </citation>
    <scope>NUCLEOTIDE SEQUENCE</scope>
    <source>
        <strain evidence="4">LMG 31161</strain>
    </source>
</reference>